<name>A0A9Q1I3Q8_CONCO</name>
<proteinExistence type="predicted"/>
<feature type="signal peptide" evidence="1">
    <location>
        <begin position="1"/>
        <end position="21"/>
    </location>
</feature>
<dbReference type="AlphaFoldDB" id="A0A9Q1I3Q8"/>
<evidence type="ECO:0000256" key="1">
    <source>
        <dbReference type="SAM" id="SignalP"/>
    </source>
</evidence>
<keyword evidence="3" id="KW-1185">Reference proteome</keyword>
<dbReference type="Proteomes" id="UP001152803">
    <property type="component" value="Unassembled WGS sequence"/>
</dbReference>
<dbReference type="EMBL" id="JAFJMO010000003">
    <property type="protein sequence ID" value="KAJ8282507.1"/>
    <property type="molecule type" value="Genomic_DNA"/>
</dbReference>
<feature type="non-terminal residue" evidence="2">
    <location>
        <position position="1"/>
    </location>
</feature>
<protein>
    <submittedName>
        <fullName evidence="2">Uncharacterized protein</fullName>
    </submittedName>
</protein>
<reference evidence="2" key="1">
    <citation type="journal article" date="2023" name="Science">
        <title>Genome structures resolve the early diversification of teleost fishes.</title>
        <authorList>
            <person name="Parey E."/>
            <person name="Louis A."/>
            <person name="Montfort J."/>
            <person name="Bouchez O."/>
            <person name="Roques C."/>
            <person name="Iampietro C."/>
            <person name="Lluch J."/>
            <person name="Castinel A."/>
            <person name="Donnadieu C."/>
            <person name="Desvignes T."/>
            <person name="Floi Bucao C."/>
            <person name="Jouanno E."/>
            <person name="Wen M."/>
            <person name="Mejri S."/>
            <person name="Dirks R."/>
            <person name="Jansen H."/>
            <person name="Henkel C."/>
            <person name="Chen W.J."/>
            <person name="Zahm M."/>
            <person name="Cabau C."/>
            <person name="Klopp C."/>
            <person name="Thompson A.W."/>
            <person name="Robinson-Rechavi M."/>
            <person name="Braasch I."/>
            <person name="Lecointre G."/>
            <person name="Bobe J."/>
            <person name="Postlethwait J.H."/>
            <person name="Berthelot C."/>
            <person name="Roest Crollius H."/>
            <person name="Guiguen Y."/>
        </authorList>
    </citation>
    <scope>NUCLEOTIDE SEQUENCE</scope>
    <source>
        <strain evidence="2">Concon-B</strain>
    </source>
</reference>
<sequence length="65" mass="7593">MSTKLLVYFLLLSVLHACSQTIEYEEEYEDVTVNQMLAPKTQETDATQILNNLLKEYDKKLRPDI</sequence>
<comment type="caution">
    <text evidence="2">The sequence shown here is derived from an EMBL/GenBank/DDBJ whole genome shotgun (WGS) entry which is preliminary data.</text>
</comment>
<accession>A0A9Q1I3Q8</accession>
<dbReference type="OrthoDB" id="8890589at2759"/>
<evidence type="ECO:0000313" key="2">
    <source>
        <dbReference type="EMBL" id="KAJ8282507.1"/>
    </source>
</evidence>
<feature type="chain" id="PRO_5040460003" evidence="1">
    <location>
        <begin position="22"/>
        <end position="65"/>
    </location>
</feature>
<gene>
    <name evidence="2" type="ORF">COCON_G00050260</name>
</gene>
<evidence type="ECO:0000313" key="3">
    <source>
        <dbReference type="Proteomes" id="UP001152803"/>
    </source>
</evidence>
<keyword evidence="1" id="KW-0732">Signal</keyword>
<organism evidence="2 3">
    <name type="scientific">Conger conger</name>
    <name type="common">Conger eel</name>
    <name type="synonym">Muraena conger</name>
    <dbReference type="NCBI Taxonomy" id="82655"/>
    <lineage>
        <taxon>Eukaryota</taxon>
        <taxon>Metazoa</taxon>
        <taxon>Chordata</taxon>
        <taxon>Craniata</taxon>
        <taxon>Vertebrata</taxon>
        <taxon>Euteleostomi</taxon>
        <taxon>Actinopterygii</taxon>
        <taxon>Neopterygii</taxon>
        <taxon>Teleostei</taxon>
        <taxon>Anguilliformes</taxon>
        <taxon>Congridae</taxon>
        <taxon>Conger</taxon>
    </lineage>
</organism>